<evidence type="ECO:0000313" key="5">
    <source>
        <dbReference type="EMBL" id="GAT95111.1"/>
    </source>
</evidence>
<keyword evidence="1 2" id="KW-0103">Bromodomain</keyword>
<dbReference type="VEuPathDB" id="AmoebaDB:EHI5A_145080"/>
<dbReference type="VEuPathDB" id="AmoebaDB:EHI8A_102730"/>
<dbReference type="Gene3D" id="3.30.710.10">
    <property type="entry name" value="Potassium Channel Kv1.1, Chain A"/>
    <property type="match status" value="1"/>
</dbReference>
<dbReference type="VEuPathDB" id="AmoebaDB:EHI7A_098370"/>
<dbReference type="Proteomes" id="UP000078387">
    <property type="component" value="Unassembled WGS sequence"/>
</dbReference>
<dbReference type="Pfam" id="PF00651">
    <property type="entry name" value="BTB"/>
    <property type="match status" value="1"/>
</dbReference>
<name>A0A5K1UGN5_ENTHI</name>
<dbReference type="CDD" id="cd18186">
    <property type="entry name" value="BTB_POZ_ZBTB_KLHL-like"/>
    <property type="match status" value="1"/>
</dbReference>
<dbReference type="EMBL" id="BDEQ01000001">
    <property type="protein sequence ID" value="GAT95111.1"/>
    <property type="molecule type" value="Genomic_DNA"/>
</dbReference>
<dbReference type="InterPro" id="IPR001487">
    <property type="entry name" value="Bromodomain"/>
</dbReference>
<dbReference type="PANTHER" id="PTHR45926">
    <property type="entry name" value="OSJNBA0053K19.4 PROTEIN"/>
    <property type="match status" value="1"/>
</dbReference>
<dbReference type="VEuPathDB" id="AmoebaDB:EHI_085030"/>
<proteinExistence type="predicted"/>
<evidence type="ECO:0000256" key="1">
    <source>
        <dbReference type="ARBA" id="ARBA00023117"/>
    </source>
</evidence>
<organism evidence="5 6">
    <name type="scientific">Entamoeba histolytica</name>
    <dbReference type="NCBI Taxonomy" id="5759"/>
    <lineage>
        <taxon>Eukaryota</taxon>
        <taxon>Amoebozoa</taxon>
        <taxon>Evosea</taxon>
        <taxon>Archamoebae</taxon>
        <taxon>Mastigamoebida</taxon>
        <taxon>Entamoebidae</taxon>
        <taxon>Entamoeba</taxon>
    </lineage>
</organism>
<dbReference type="InterPro" id="IPR011333">
    <property type="entry name" value="SKP1/BTB/POZ_sf"/>
</dbReference>
<dbReference type="InterPro" id="IPR036427">
    <property type="entry name" value="Bromodomain-like_sf"/>
</dbReference>
<dbReference type="InterPro" id="IPR018359">
    <property type="entry name" value="Bromodomain_CS"/>
</dbReference>
<comment type="caution">
    <text evidence="5">The sequence shown here is derived from an EMBL/GenBank/DDBJ whole genome shotgun (WGS) entry which is preliminary data.</text>
</comment>
<evidence type="ECO:0000313" key="6">
    <source>
        <dbReference type="Proteomes" id="UP000078387"/>
    </source>
</evidence>
<dbReference type="AlphaFoldDB" id="A0A5K1UGN5"/>
<dbReference type="SUPFAM" id="SSF54695">
    <property type="entry name" value="POZ domain"/>
    <property type="match status" value="1"/>
</dbReference>
<reference evidence="5 6" key="1">
    <citation type="submission" date="2016-05" db="EMBL/GenBank/DDBJ databases">
        <title>First whole genome sequencing of Entamoeba histolytica HM1:IMSS-clone-6.</title>
        <authorList>
            <person name="Mukherjee Avik.K."/>
            <person name="Izumyama S."/>
            <person name="Nakada-Tsukui K."/>
            <person name="Nozaki T."/>
        </authorList>
    </citation>
    <scope>NUCLEOTIDE SEQUENCE [LARGE SCALE GENOMIC DNA]</scope>
    <source>
        <strain evidence="5 6">HM1:IMSS clone 6</strain>
    </source>
</reference>
<dbReference type="Gene3D" id="1.20.920.10">
    <property type="entry name" value="Bromodomain-like"/>
    <property type="match status" value="1"/>
</dbReference>
<protein>
    <submittedName>
        <fullName evidence="5">Bromodomain-containing protein</fullName>
    </submittedName>
</protein>
<feature type="domain" description="BTB" evidence="4">
    <location>
        <begin position="44"/>
        <end position="105"/>
    </location>
</feature>
<dbReference type="PROSITE" id="PS50014">
    <property type="entry name" value="BROMODOMAIN_2"/>
    <property type="match status" value="1"/>
</dbReference>
<feature type="domain" description="Bromo" evidence="3">
    <location>
        <begin position="301"/>
        <end position="373"/>
    </location>
</feature>
<dbReference type="VEuPathDB" id="AmoebaDB:KM1_175800"/>
<evidence type="ECO:0000256" key="2">
    <source>
        <dbReference type="PROSITE-ProRule" id="PRU00035"/>
    </source>
</evidence>
<evidence type="ECO:0000259" key="3">
    <source>
        <dbReference type="PROSITE" id="PS50014"/>
    </source>
</evidence>
<dbReference type="Pfam" id="PF00439">
    <property type="entry name" value="Bromodomain"/>
    <property type="match status" value="1"/>
</dbReference>
<dbReference type="OMA" id="QPMIELN"/>
<sequence length="394" mass="46433">MFGLAEDIQQGKISISNLHLRDVEDITMNEETVNTFFKELYESGDGDYSFEGDKEMKVYKFILSTRCSYFYQYFSLEKQPTIELNKETLKGFITWCYTNKIEMEMKECLELLHFIQKNWINEPISSIFYCIIKRIKNDFEANIYDNWALVEEFFLNEAHRRYYEDYFKSLSQLCLKEIINKKDYSFVGKILPYVLLSMNKHIEIIKEKKNIEKKKKTKKNITKPIETDLTVTLLHQEKKPKKLNTKELLETNVHKEKKLSKKEISNGIEDELLISSNRLDTQFPLNSQNTSLINKLLSSLLRNKASFAFKEPVDPQLTGAINYFDIIKHPMDLGTIKNKLKDKTYKNVNEVLSDIDLVWNNAFKYNAPNSEVWNLAKTMSDAYEKKLSTMKFSI</sequence>
<accession>A0A5K1UGN5</accession>
<dbReference type="PROSITE" id="PS50097">
    <property type="entry name" value="BTB"/>
    <property type="match status" value="1"/>
</dbReference>
<evidence type="ECO:0000259" key="4">
    <source>
        <dbReference type="PROSITE" id="PS50097"/>
    </source>
</evidence>
<gene>
    <name evidence="5" type="ORF">CL6EHI_085030</name>
</gene>
<dbReference type="PROSITE" id="PS00633">
    <property type="entry name" value="BROMODOMAIN_1"/>
    <property type="match status" value="1"/>
</dbReference>
<dbReference type="PRINTS" id="PR00503">
    <property type="entry name" value="BROMODOMAIN"/>
</dbReference>
<dbReference type="SUPFAM" id="SSF47370">
    <property type="entry name" value="Bromodomain"/>
    <property type="match status" value="1"/>
</dbReference>
<dbReference type="InterPro" id="IPR000210">
    <property type="entry name" value="BTB/POZ_dom"/>
</dbReference>
<dbReference type="SMART" id="SM00297">
    <property type="entry name" value="BROMO"/>
    <property type="match status" value="1"/>
</dbReference>